<proteinExistence type="predicted"/>
<accession>A0A1E3KPD9</accession>
<evidence type="ECO:0000313" key="1">
    <source>
        <dbReference type="EMBL" id="ODO60723.1"/>
    </source>
</evidence>
<evidence type="ECO:0008006" key="3">
    <source>
        <dbReference type="Google" id="ProtNLM"/>
    </source>
</evidence>
<dbReference type="RefSeq" id="WP_069302429.1">
    <property type="nucleotide sequence ID" value="NZ_CP185953.1"/>
</dbReference>
<gene>
    <name evidence="1" type="ORF">LPJSA22_00670</name>
</gene>
<organism evidence="1 2">
    <name type="scientific">Lactiplantibacillus plantarum</name>
    <name type="common">Lactobacillus plantarum</name>
    <dbReference type="NCBI Taxonomy" id="1590"/>
    <lineage>
        <taxon>Bacteria</taxon>
        <taxon>Bacillati</taxon>
        <taxon>Bacillota</taxon>
        <taxon>Bacilli</taxon>
        <taxon>Lactobacillales</taxon>
        <taxon>Lactobacillaceae</taxon>
        <taxon>Lactiplantibacillus</taxon>
    </lineage>
</organism>
<dbReference type="PATRIC" id="fig|1590.306.peg.669"/>
<name>A0A1E3KPD9_LACPN</name>
<sequence length="129" mass="14118">MDDIIDPIPIELLDDAIKVTPYDANKAKQDSWTTSSDSNGADDYMISHVRVEPATSVSVQSVGDNVSTQVITGAYTLIIDSANSAPLDRLPKLNDKVEVQSTHQSLVVKSLDPIYDFGTHVHHWEGVLQ</sequence>
<protein>
    <recommendedName>
        <fullName evidence="3">Minor capsid protein</fullName>
    </recommendedName>
</protein>
<dbReference type="EMBL" id="MCOL01000001">
    <property type="protein sequence ID" value="ODO60723.1"/>
    <property type="molecule type" value="Genomic_DNA"/>
</dbReference>
<dbReference type="Pfam" id="PF10665">
    <property type="entry name" value="Minor_capsid_1"/>
    <property type="match status" value="1"/>
</dbReference>
<dbReference type="AlphaFoldDB" id="A0A1E3KPD9"/>
<dbReference type="InterPro" id="IPR019612">
    <property type="entry name" value="Minor_capsid_put"/>
</dbReference>
<comment type="caution">
    <text evidence="1">The sequence shown here is derived from an EMBL/GenBank/DDBJ whole genome shotgun (WGS) entry which is preliminary data.</text>
</comment>
<dbReference type="Proteomes" id="UP000094892">
    <property type="component" value="Unassembled WGS sequence"/>
</dbReference>
<reference evidence="1 2" key="1">
    <citation type="submission" date="2016-08" db="EMBL/GenBank/DDBJ databases">
        <title>Genome sequencing of Lactobacillus plantarum JSA22, isolated from fermented soybean paste.</title>
        <authorList>
            <person name="Choi H.S."/>
        </authorList>
    </citation>
    <scope>NUCLEOTIDE SEQUENCE [LARGE SCALE GENOMIC DNA]</scope>
    <source>
        <strain evidence="1 2">JSA22</strain>
    </source>
</reference>
<evidence type="ECO:0000313" key="2">
    <source>
        <dbReference type="Proteomes" id="UP000094892"/>
    </source>
</evidence>